<evidence type="ECO:0000313" key="2">
    <source>
        <dbReference type="Proteomes" id="UP000242474"/>
    </source>
</evidence>
<keyword evidence="2" id="KW-1185">Reference proteome</keyword>
<dbReference type="Proteomes" id="UP000242474">
    <property type="component" value="Unassembled WGS sequence"/>
</dbReference>
<dbReference type="OrthoDB" id="5556225at2759"/>
<gene>
    <name evidence="1" type="ORF">COEREDRAFT_41255</name>
</gene>
<protein>
    <recommendedName>
        <fullName evidence="3">Transposase</fullName>
    </recommendedName>
</protein>
<sequence>MSVSHLAPATNFYIDKQRNKKRRLGHFADIREKVKKNYPGNWIHAAEELLQNMCCSTVNPEKYKAYIKARSEVWELLDNFYNETVTTYAKSHPLHQKLHLSAYWNKVRANDRFAKGLHKKFGRDAVLIIGNWPAGMVRFHEPIRGKGWRDVLRRHGFTVYLLDEYKTSSLCPACGSGLEKFHKIPNPRPWQRVNKKDVLCNGLLRCKNKKLSEVCCEIQGFDSCAYVES</sequence>
<name>A0A2G5BE77_COERN</name>
<organism evidence="1 2">
    <name type="scientific">Coemansia reversa (strain ATCC 12441 / NRRL 1564)</name>
    <dbReference type="NCBI Taxonomy" id="763665"/>
    <lineage>
        <taxon>Eukaryota</taxon>
        <taxon>Fungi</taxon>
        <taxon>Fungi incertae sedis</taxon>
        <taxon>Zoopagomycota</taxon>
        <taxon>Kickxellomycotina</taxon>
        <taxon>Kickxellomycetes</taxon>
        <taxon>Kickxellales</taxon>
        <taxon>Kickxellaceae</taxon>
        <taxon>Coemansia</taxon>
    </lineage>
</organism>
<dbReference type="EMBL" id="KZ303495">
    <property type="protein sequence ID" value="PIA17319.1"/>
    <property type="molecule type" value="Genomic_DNA"/>
</dbReference>
<evidence type="ECO:0000313" key="1">
    <source>
        <dbReference type="EMBL" id="PIA17319.1"/>
    </source>
</evidence>
<reference evidence="1 2" key="1">
    <citation type="journal article" date="2015" name="Genome Biol. Evol.">
        <title>Phylogenomic analyses indicate that early fungi evolved digesting cell walls of algal ancestors of land plants.</title>
        <authorList>
            <person name="Chang Y."/>
            <person name="Wang S."/>
            <person name="Sekimoto S."/>
            <person name="Aerts A.L."/>
            <person name="Choi C."/>
            <person name="Clum A."/>
            <person name="LaButti K.M."/>
            <person name="Lindquist E.A."/>
            <person name="Yee Ngan C."/>
            <person name="Ohm R.A."/>
            <person name="Salamov A.A."/>
            <person name="Grigoriev I.V."/>
            <person name="Spatafora J.W."/>
            <person name="Berbee M.L."/>
        </authorList>
    </citation>
    <scope>NUCLEOTIDE SEQUENCE [LARGE SCALE GENOMIC DNA]</scope>
    <source>
        <strain evidence="1 2">NRRL 1564</strain>
    </source>
</reference>
<dbReference type="AlphaFoldDB" id="A0A2G5BE77"/>
<accession>A0A2G5BE77</accession>
<proteinExistence type="predicted"/>
<evidence type="ECO:0008006" key="3">
    <source>
        <dbReference type="Google" id="ProtNLM"/>
    </source>
</evidence>